<evidence type="ECO:0000313" key="3">
    <source>
        <dbReference type="Proteomes" id="UP001272137"/>
    </source>
</evidence>
<sequence>MQQSRSRATGAALSFCGVNHCESEIAASAAKSAPPVASSLWLWASGHDANWWASLLVSILTGGYICLQCYYLIKNKGRRGGKHG</sequence>
<dbReference type="EMBL" id="QXCT01000002">
    <property type="protein sequence ID" value="MDW9255306.1"/>
    <property type="molecule type" value="Genomic_DNA"/>
</dbReference>
<name>A0AAW9CZG1_BURTH</name>
<protein>
    <submittedName>
        <fullName evidence="2">Phage baseplate assembly V domain protein</fullName>
    </submittedName>
</protein>
<proteinExistence type="predicted"/>
<keyword evidence="1" id="KW-0472">Membrane</keyword>
<dbReference type="Proteomes" id="UP001272137">
    <property type="component" value="Unassembled WGS sequence"/>
</dbReference>
<evidence type="ECO:0000256" key="1">
    <source>
        <dbReference type="SAM" id="Phobius"/>
    </source>
</evidence>
<evidence type="ECO:0000313" key="2">
    <source>
        <dbReference type="EMBL" id="MDW9255306.1"/>
    </source>
</evidence>
<reference evidence="2" key="1">
    <citation type="submission" date="2018-08" db="EMBL/GenBank/DDBJ databases">
        <title>Identification of Burkholderia cepacia strains that express a Burkholderia pseudomallei-like capsular polysaccharide.</title>
        <authorList>
            <person name="Burtnick M.N."/>
            <person name="Vongsouvath M."/>
            <person name="Newton P."/>
            <person name="Wuthiekanun V."/>
            <person name="Limmathurotsakul D."/>
            <person name="Brett P.J."/>
            <person name="Chantratita N."/>
            <person name="Dance D.A."/>
        </authorList>
    </citation>
    <scope>NUCLEOTIDE SEQUENCE</scope>
    <source>
        <strain evidence="2">SBXCC001</strain>
    </source>
</reference>
<keyword evidence="1" id="KW-0812">Transmembrane</keyword>
<accession>A0AAW9CZG1</accession>
<comment type="caution">
    <text evidence="2">The sequence shown here is derived from an EMBL/GenBank/DDBJ whole genome shotgun (WGS) entry which is preliminary data.</text>
</comment>
<gene>
    <name evidence="2" type="ORF">C7S16_0844</name>
</gene>
<dbReference type="AlphaFoldDB" id="A0AAW9CZG1"/>
<organism evidence="2 3">
    <name type="scientific">Burkholderia thailandensis</name>
    <dbReference type="NCBI Taxonomy" id="57975"/>
    <lineage>
        <taxon>Bacteria</taxon>
        <taxon>Pseudomonadati</taxon>
        <taxon>Pseudomonadota</taxon>
        <taxon>Betaproteobacteria</taxon>
        <taxon>Burkholderiales</taxon>
        <taxon>Burkholderiaceae</taxon>
        <taxon>Burkholderia</taxon>
        <taxon>pseudomallei group</taxon>
    </lineage>
</organism>
<keyword evidence="1" id="KW-1133">Transmembrane helix</keyword>
<feature type="transmembrane region" description="Helical" evidence="1">
    <location>
        <begin position="51"/>
        <end position="73"/>
    </location>
</feature>